<keyword evidence="1" id="KW-0812">Transmembrane</keyword>
<accession>A0A4S3PP92</accession>
<dbReference type="Pfam" id="PF06196">
    <property type="entry name" value="DUF997"/>
    <property type="match status" value="1"/>
</dbReference>
<comment type="caution">
    <text evidence="2">The sequence shown here is derived from an EMBL/GenBank/DDBJ whole genome shotgun (WGS) entry which is preliminary data.</text>
</comment>
<dbReference type="Proteomes" id="UP000306477">
    <property type="component" value="Unassembled WGS sequence"/>
</dbReference>
<dbReference type="AlphaFoldDB" id="A0A4S3PP92"/>
<dbReference type="RefSeq" id="WP_136380651.1">
    <property type="nucleotide sequence ID" value="NZ_SLUB01000034.1"/>
</dbReference>
<dbReference type="EMBL" id="SLUB01000034">
    <property type="protein sequence ID" value="THE11094.1"/>
    <property type="molecule type" value="Genomic_DNA"/>
</dbReference>
<reference evidence="2 3" key="1">
    <citation type="journal article" date="2019" name="Indoor Air">
        <title>Impacts of indoor surface finishes on bacterial viability.</title>
        <authorList>
            <person name="Hu J."/>
            <person name="Maamar S.B."/>
            <person name="Glawe A.J."/>
            <person name="Gottel N."/>
            <person name="Gilbert J.A."/>
            <person name="Hartmann E.M."/>
        </authorList>
    </citation>
    <scope>NUCLEOTIDE SEQUENCE [LARGE SCALE GENOMIC DNA]</scope>
    <source>
        <strain evidence="2 3">AF060A6</strain>
    </source>
</reference>
<dbReference type="OrthoDB" id="1752893at2"/>
<proteinExistence type="predicted"/>
<dbReference type="PANTHER" id="PTHR39174">
    <property type="entry name" value="INNER MEMBRANE PROTEIN-RELATED"/>
    <property type="match status" value="1"/>
</dbReference>
<feature type="transmembrane region" description="Helical" evidence="1">
    <location>
        <begin position="61"/>
        <end position="81"/>
    </location>
</feature>
<sequence>MAKKHKFDESKEDPRFKISDREAKIGVGIALANFIWWFVFAYGLGSKDVENYSYVFGLPSWFFYSCVLGFVVFTLVIVIVVKKFLVEIPLESNDEDGGIGS</sequence>
<organism evidence="2 3">
    <name type="scientific">Bacillus timonensis</name>
    <dbReference type="NCBI Taxonomy" id="1033734"/>
    <lineage>
        <taxon>Bacteria</taxon>
        <taxon>Bacillati</taxon>
        <taxon>Bacillota</taxon>
        <taxon>Bacilli</taxon>
        <taxon>Bacillales</taxon>
        <taxon>Bacillaceae</taxon>
        <taxon>Bacillus</taxon>
    </lineage>
</organism>
<keyword evidence="1" id="KW-0472">Membrane</keyword>
<evidence type="ECO:0000313" key="2">
    <source>
        <dbReference type="EMBL" id="THE11094.1"/>
    </source>
</evidence>
<dbReference type="PANTHER" id="PTHR39174:SF1">
    <property type="entry name" value="INNER MEMBRANE PROTEIN"/>
    <property type="match status" value="1"/>
</dbReference>
<name>A0A4S3PP92_9BACI</name>
<feature type="transmembrane region" description="Helical" evidence="1">
    <location>
        <begin position="25"/>
        <end position="45"/>
    </location>
</feature>
<evidence type="ECO:0000313" key="3">
    <source>
        <dbReference type="Proteomes" id="UP000306477"/>
    </source>
</evidence>
<evidence type="ECO:0000256" key="1">
    <source>
        <dbReference type="SAM" id="Phobius"/>
    </source>
</evidence>
<dbReference type="InterPro" id="IPR010398">
    <property type="entry name" value="DUF997"/>
</dbReference>
<keyword evidence="3" id="KW-1185">Reference proteome</keyword>
<protein>
    <submittedName>
        <fullName evidence="2">DUF997 family protein</fullName>
    </submittedName>
</protein>
<gene>
    <name evidence="2" type="ORF">E1I69_16415</name>
</gene>
<keyword evidence="1" id="KW-1133">Transmembrane helix</keyword>